<name>A0A940IDK0_9FIRM</name>
<evidence type="ECO:0000313" key="2">
    <source>
        <dbReference type="Proteomes" id="UP000727857"/>
    </source>
</evidence>
<reference evidence="1" key="2">
    <citation type="journal article" date="2021" name="PeerJ">
        <title>Extensive microbial diversity within the chicken gut microbiome revealed by metagenomics and culture.</title>
        <authorList>
            <person name="Gilroy R."/>
            <person name="Ravi A."/>
            <person name="Getino M."/>
            <person name="Pursley I."/>
            <person name="Horton D.L."/>
            <person name="Alikhan N.F."/>
            <person name="Baker D."/>
            <person name="Gharbi K."/>
            <person name="Hall N."/>
            <person name="Watson M."/>
            <person name="Adriaenssens E.M."/>
            <person name="Foster-Nyarko E."/>
            <person name="Jarju S."/>
            <person name="Secka A."/>
            <person name="Antonio M."/>
            <person name="Oren A."/>
            <person name="Chaudhuri R.R."/>
            <person name="La Ragione R."/>
            <person name="Hildebrand F."/>
            <person name="Pallen M.J."/>
        </authorList>
    </citation>
    <scope>NUCLEOTIDE SEQUENCE</scope>
    <source>
        <strain evidence="1">517</strain>
    </source>
</reference>
<dbReference type="NCBIfam" id="TIGR02832">
    <property type="entry name" value="spo_yunB"/>
    <property type="match status" value="1"/>
</dbReference>
<sequence length="224" mass="24276">MHAHTYGKNSRRKAYKATAFILIAALLCTLTALYFAKVGAPLVAEIAEAEIRAQTVAAYVEANANIHKLADFYGDFFEYEKNSEGEITLVRANTAGINSLVVHAQREVQASIDKITSGSIEIPAGAFTGISLIADKGGDISINVSPVGVVDVKINSFYYAEGINQTLHRLVMRITTTVHMLVPLKAQDVTVSMDFVLAEDILLGRVPDSYITGISQDNIFDLLP</sequence>
<dbReference type="InterPro" id="IPR014197">
    <property type="entry name" value="Sporulation_prot_YunB"/>
</dbReference>
<protein>
    <submittedName>
        <fullName evidence="1">Sporulation protein YunB</fullName>
    </submittedName>
</protein>
<accession>A0A940IDK0</accession>
<comment type="caution">
    <text evidence="1">The sequence shown here is derived from an EMBL/GenBank/DDBJ whole genome shotgun (WGS) entry which is preliminary data.</text>
</comment>
<reference evidence="1" key="1">
    <citation type="submission" date="2020-10" db="EMBL/GenBank/DDBJ databases">
        <authorList>
            <person name="Gilroy R."/>
        </authorList>
    </citation>
    <scope>NUCLEOTIDE SEQUENCE</scope>
    <source>
        <strain evidence="1">517</strain>
    </source>
</reference>
<dbReference type="AlphaFoldDB" id="A0A940IDK0"/>
<dbReference type="Pfam" id="PF09560">
    <property type="entry name" value="Spore_YunB"/>
    <property type="match status" value="1"/>
</dbReference>
<organism evidence="1 2">
    <name type="scientific">Candidatus Stercoripulliclostridium pullicola</name>
    <dbReference type="NCBI Taxonomy" id="2840953"/>
    <lineage>
        <taxon>Bacteria</taxon>
        <taxon>Bacillati</taxon>
        <taxon>Bacillota</taxon>
        <taxon>Clostridia</taxon>
        <taxon>Eubacteriales</taxon>
        <taxon>Candidatus Stercoripulliclostridium</taxon>
    </lineage>
</organism>
<evidence type="ECO:0000313" key="1">
    <source>
        <dbReference type="EMBL" id="MBO8424525.1"/>
    </source>
</evidence>
<proteinExistence type="predicted"/>
<dbReference type="EMBL" id="JADINF010000149">
    <property type="protein sequence ID" value="MBO8424525.1"/>
    <property type="molecule type" value="Genomic_DNA"/>
</dbReference>
<gene>
    <name evidence="1" type="primary">yunB</name>
    <name evidence="1" type="ORF">IAB16_05855</name>
</gene>
<dbReference type="Proteomes" id="UP000727857">
    <property type="component" value="Unassembled WGS sequence"/>
</dbReference>